<name>A0ABR9UEE7_9CYAN</name>
<dbReference type="EMBL" id="JADEWU010000023">
    <property type="protein sequence ID" value="MBE9143954.1"/>
    <property type="molecule type" value="Genomic_DNA"/>
</dbReference>
<dbReference type="PANTHER" id="PTHR31362:SF0">
    <property type="entry name" value="EXOSTOSIN DOMAIN-CONTAINING PROTEIN-RELATED"/>
    <property type="match status" value="1"/>
</dbReference>
<evidence type="ECO:0000313" key="2">
    <source>
        <dbReference type="Proteomes" id="UP000640725"/>
    </source>
</evidence>
<dbReference type="Proteomes" id="UP000640725">
    <property type="component" value="Unassembled WGS sequence"/>
</dbReference>
<organism evidence="1 2">
    <name type="scientific">Planktothrix mougeotii LEGE 06226</name>
    <dbReference type="NCBI Taxonomy" id="1828728"/>
    <lineage>
        <taxon>Bacteria</taxon>
        <taxon>Bacillati</taxon>
        <taxon>Cyanobacteriota</taxon>
        <taxon>Cyanophyceae</taxon>
        <taxon>Oscillatoriophycideae</taxon>
        <taxon>Oscillatoriales</taxon>
        <taxon>Microcoleaceae</taxon>
        <taxon>Planktothrix</taxon>
    </lineage>
</organism>
<keyword evidence="2" id="KW-1185">Reference proteome</keyword>
<dbReference type="InterPro" id="IPR005049">
    <property type="entry name" value="STL-like"/>
</dbReference>
<gene>
    <name evidence="1" type="ORF">IQ236_12065</name>
</gene>
<protein>
    <submittedName>
        <fullName evidence="1">DUF288 domain-containing protein</fullName>
    </submittedName>
</protein>
<evidence type="ECO:0000313" key="1">
    <source>
        <dbReference type="EMBL" id="MBE9143954.1"/>
    </source>
</evidence>
<proteinExistence type="predicted"/>
<accession>A0ABR9UEE7</accession>
<dbReference type="Pfam" id="PF03385">
    <property type="entry name" value="STELLO"/>
    <property type="match status" value="1"/>
</dbReference>
<reference evidence="1 2" key="1">
    <citation type="submission" date="2020-10" db="EMBL/GenBank/DDBJ databases">
        <authorList>
            <person name="Castelo-Branco R."/>
            <person name="Eusebio N."/>
            <person name="Adriana R."/>
            <person name="Vieira A."/>
            <person name="Brugerolle De Fraissinette N."/>
            <person name="Rezende De Castro R."/>
            <person name="Schneider M.P."/>
            <person name="Vasconcelos V."/>
            <person name="Leao P.N."/>
        </authorList>
    </citation>
    <scope>NUCLEOTIDE SEQUENCE [LARGE SCALE GENOMIC DNA]</scope>
    <source>
        <strain evidence="1 2">LEGE 06226</strain>
    </source>
</reference>
<sequence>MIKAFVLTTINDPTDALFKYRDILLDLGWNIIIVGDKKTPSTFELPGAEYLSIDRQYDEFGEIASLIPANHYARKTLGYLYALKKGAEIIAESDDDNIPYLDRYPNFLPSQVKTPIMEARGVYNVYSYFTSEKIWPRGLPLDAIKNKIDQTLTDEKEVTCYVQQGLADLDPDVDAIYRLTASEAEIIFDSGKKLALGVGCYSPFNTQNTLFYKPAFPLMLLPIGVHSRVTDIWRSYIAQRLLWCMNSSVLFLSPSVYQLRNEHNLLKDFEAEVPLYTEVKIFISLLDSFSSKSSQASELMIELYTHLYQHKFLSEIDLKLCQLWSQEISKYMG</sequence>
<comment type="caution">
    <text evidence="1">The sequence shown here is derived from an EMBL/GenBank/DDBJ whole genome shotgun (WGS) entry which is preliminary data.</text>
</comment>
<dbReference type="RefSeq" id="WP_193869481.1">
    <property type="nucleotide sequence ID" value="NZ_JADEWU010000023.1"/>
</dbReference>
<dbReference type="PANTHER" id="PTHR31362">
    <property type="entry name" value="GLYCOSYLTRANSFERASE STELLO1-RELATED"/>
    <property type="match status" value="1"/>
</dbReference>